<keyword evidence="3" id="KW-1185">Reference proteome</keyword>
<feature type="domain" description="Glycosyltransferase subfamily 4-like N-terminal" evidence="1">
    <location>
        <begin position="18"/>
        <end position="193"/>
    </location>
</feature>
<gene>
    <name evidence="2" type="ORF">L3081_00950</name>
</gene>
<protein>
    <submittedName>
        <fullName evidence="2">Glycosyltransferase</fullName>
        <ecNumber evidence="2">2.4.-.-</ecNumber>
    </submittedName>
</protein>
<evidence type="ECO:0000313" key="3">
    <source>
        <dbReference type="Proteomes" id="UP001139646"/>
    </source>
</evidence>
<dbReference type="EC" id="2.4.-.-" evidence="2"/>
<dbReference type="Pfam" id="PF13439">
    <property type="entry name" value="Glyco_transf_4"/>
    <property type="match status" value="1"/>
</dbReference>
<dbReference type="Gene3D" id="3.40.50.2000">
    <property type="entry name" value="Glycogen Phosphorylase B"/>
    <property type="match status" value="1"/>
</dbReference>
<dbReference type="RefSeq" id="WP_242282805.1">
    <property type="nucleotide sequence ID" value="NZ_JAKKSL010000001.1"/>
</dbReference>
<keyword evidence="2" id="KW-0808">Transferase</keyword>
<evidence type="ECO:0000259" key="1">
    <source>
        <dbReference type="Pfam" id="PF13439"/>
    </source>
</evidence>
<accession>A0ABS9WWB5</accession>
<reference evidence="2" key="1">
    <citation type="submission" date="2022-01" db="EMBL/GenBank/DDBJ databases">
        <title>Colwellia maritima, isolated from seawater.</title>
        <authorList>
            <person name="Kristyanto S."/>
            <person name="Jung J."/>
            <person name="Jeon C.O."/>
        </authorList>
    </citation>
    <scope>NUCLEOTIDE SEQUENCE</scope>
    <source>
        <strain evidence="2">MSW7</strain>
    </source>
</reference>
<sequence>MNILYHHRTRGKGAEGAHIKGIVTAFRKLGHQVTLSSIHNVDPTKPVIKETTTPTENKKSIKHKILELTKYMPEFVFEALELLYNIIALRQVRKTLKNHTPTFIYERYSLFLFATVWYAKKCNIPIVLEVNDSALVERVRHLLFKKFACKIEQWTFQNATGLVFISGYFQTLAQNNYQNLAPSVISPNAADTEVFNPNNYNSDDAKASFGLSGKVVCGFLVPFTIGTG</sequence>
<dbReference type="GO" id="GO:0016757">
    <property type="term" value="F:glycosyltransferase activity"/>
    <property type="evidence" value="ECO:0007669"/>
    <property type="project" value="UniProtKB-KW"/>
</dbReference>
<proteinExistence type="predicted"/>
<comment type="caution">
    <text evidence="2">The sequence shown here is derived from an EMBL/GenBank/DDBJ whole genome shotgun (WGS) entry which is preliminary data.</text>
</comment>
<organism evidence="2 3">
    <name type="scientific">Colwellia maritima</name>
    <dbReference type="NCBI Taxonomy" id="2912588"/>
    <lineage>
        <taxon>Bacteria</taxon>
        <taxon>Pseudomonadati</taxon>
        <taxon>Pseudomonadota</taxon>
        <taxon>Gammaproteobacteria</taxon>
        <taxon>Alteromonadales</taxon>
        <taxon>Colwelliaceae</taxon>
        <taxon>Colwellia</taxon>
    </lineage>
</organism>
<dbReference type="SUPFAM" id="SSF53756">
    <property type="entry name" value="UDP-Glycosyltransferase/glycogen phosphorylase"/>
    <property type="match status" value="1"/>
</dbReference>
<keyword evidence="2" id="KW-0328">Glycosyltransferase</keyword>
<dbReference type="InterPro" id="IPR028098">
    <property type="entry name" value="Glyco_trans_4-like_N"/>
</dbReference>
<evidence type="ECO:0000313" key="2">
    <source>
        <dbReference type="EMBL" id="MCI2282230.1"/>
    </source>
</evidence>
<name>A0ABS9WWB5_9GAMM</name>
<dbReference type="Proteomes" id="UP001139646">
    <property type="component" value="Unassembled WGS sequence"/>
</dbReference>
<dbReference type="EMBL" id="JAKKSL010000001">
    <property type="protein sequence ID" value="MCI2282230.1"/>
    <property type="molecule type" value="Genomic_DNA"/>
</dbReference>